<keyword evidence="3" id="KW-1185">Reference proteome</keyword>
<dbReference type="GO" id="GO:0005524">
    <property type="term" value="F:ATP binding"/>
    <property type="evidence" value="ECO:0007669"/>
    <property type="project" value="InterPro"/>
</dbReference>
<dbReference type="SMART" id="SM00220">
    <property type="entry name" value="S_TKc"/>
    <property type="match status" value="1"/>
</dbReference>
<dbReference type="GO" id="GO:0004672">
    <property type="term" value="F:protein kinase activity"/>
    <property type="evidence" value="ECO:0007669"/>
    <property type="project" value="InterPro"/>
</dbReference>
<accession>A0A9R1WJ00</accession>
<comment type="caution">
    <text evidence="2">The sequence shown here is derived from an EMBL/GenBank/DDBJ whole genome shotgun (WGS) entry which is preliminary data.</text>
</comment>
<dbReference type="PANTHER" id="PTHR33566">
    <property type="entry name" value="EN/SPM-LIKE TRANSPOSON-RELATED"/>
    <property type="match status" value="1"/>
</dbReference>
<organism evidence="2 3">
    <name type="scientific">Lactuca sativa</name>
    <name type="common">Garden lettuce</name>
    <dbReference type="NCBI Taxonomy" id="4236"/>
    <lineage>
        <taxon>Eukaryota</taxon>
        <taxon>Viridiplantae</taxon>
        <taxon>Streptophyta</taxon>
        <taxon>Embryophyta</taxon>
        <taxon>Tracheophyta</taxon>
        <taxon>Spermatophyta</taxon>
        <taxon>Magnoliopsida</taxon>
        <taxon>eudicotyledons</taxon>
        <taxon>Gunneridae</taxon>
        <taxon>Pentapetalae</taxon>
        <taxon>asterids</taxon>
        <taxon>campanulids</taxon>
        <taxon>Asterales</taxon>
        <taxon>Asteraceae</taxon>
        <taxon>Cichorioideae</taxon>
        <taxon>Cichorieae</taxon>
        <taxon>Lactucinae</taxon>
        <taxon>Lactuca</taxon>
    </lineage>
</organism>
<reference evidence="2 3" key="1">
    <citation type="journal article" date="2017" name="Nat. Commun.">
        <title>Genome assembly with in vitro proximity ligation data and whole-genome triplication in lettuce.</title>
        <authorList>
            <person name="Reyes-Chin-Wo S."/>
            <person name="Wang Z."/>
            <person name="Yang X."/>
            <person name="Kozik A."/>
            <person name="Arikit S."/>
            <person name="Song C."/>
            <person name="Xia L."/>
            <person name="Froenicke L."/>
            <person name="Lavelle D.O."/>
            <person name="Truco M.J."/>
            <person name="Xia R."/>
            <person name="Zhu S."/>
            <person name="Xu C."/>
            <person name="Xu H."/>
            <person name="Xu X."/>
            <person name="Cox K."/>
            <person name="Korf I."/>
            <person name="Meyers B.C."/>
            <person name="Michelmore R.W."/>
        </authorList>
    </citation>
    <scope>NUCLEOTIDE SEQUENCE [LARGE SCALE GENOMIC DNA]</scope>
    <source>
        <strain evidence="3">cv. Salinas</strain>
        <tissue evidence="2">Seedlings</tissue>
    </source>
</reference>
<dbReference type="PANTHER" id="PTHR33566:SF1">
    <property type="entry name" value="EN_SPM-LIKE TRANSPOSON-RELATED"/>
    <property type="match status" value="1"/>
</dbReference>
<dbReference type="Gene3D" id="1.10.510.10">
    <property type="entry name" value="Transferase(Phosphotransferase) domain 1"/>
    <property type="match status" value="1"/>
</dbReference>
<gene>
    <name evidence="2" type="ORF">LSAT_V11C100049670</name>
</gene>
<dbReference type="InterPro" id="IPR011009">
    <property type="entry name" value="Kinase-like_dom_sf"/>
</dbReference>
<protein>
    <recommendedName>
        <fullName evidence="1">Protein kinase domain-containing protein</fullName>
    </recommendedName>
</protein>
<feature type="domain" description="Protein kinase" evidence="1">
    <location>
        <begin position="131"/>
        <end position="262"/>
    </location>
</feature>
<dbReference type="Pfam" id="PF00069">
    <property type="entry name" value="Pkinase"/>
    <property type="match status" value="1"/>
</dbReference>
<proteinExistence type="predicted"/>
<dbReference type="AlphaFoldDB" id="A0A9R1WJ00"/>
<evidence type="ECO:0000313" key="2">
    <source>
        <dbReference type="EMBL" id="KAJ0224684.1"/>
    </source>
</evidence>
<evidence type="ECO:0000313" key="3">
    <source>
        <dbReference type="Proteomes" id="UP000235145"/>
    </source>
</evidence>
<dbReference type="SUPFAM" id="SSF56112">
    <property type="entry name" value="Protein kinase-like (PK-like)"/>
    <property type="match status" value="1"/>
</dbReference>
<name>A0A9R1WJ00_LACSA</name>
<dbReference type="EMBL" id="NBSK02000001">
    <property type="protein sequence ID" value="KAJ0224684.1"/>
    <property type="molecule type" value="Genomic_DNA"/>
</dbReference>
<evidence type="ECO:0000259" key="1">
    <source>
        <dbReference type="SMART" id="SM00220"/>
    </source>
</evidence>
<sequence>MDDDDGDGEPESASLCNPYRIVGIAGIKRNQKNYHLFMPHKSFQHTMVTSQSEIPVMMDSEQKIKILKGACAGFHKTNIYATLEYIILEGFQGDAGEAWIICRRIEVLEEDECLLESANGYPTFDFRKSELVPINVIDSGKAKIGRKKEFDAALRELRGKDVDISEEANEIQDYIETLQKLPKAKIFDLFQRRYLQYVSVYGLEADIWSAGVILYNLLCGVPPFLGDPRPSISESAQDLVRKMLIKDPKRRITAHGVLSWYMNAMLDQSNASMVYECYVIGLNGGNSYCSVFIPNPTFFGWRKGSQELSEQGFISLKEL</sequence>
<dbReference type="Proteomes" id="UP000235145">
    <property type="component" value="Unassembled WGS sequence"/>
</dbReference>
<dbReference type="InterPro" id="IPR000719">
    <property type="entry name" value="Prot_kinase_dom"/>
</dbReference>